<sequence length="70" mass="8279">MDEINSNSVDEPSSLDICYPFGMKCRRTLWKFSYPISRSKELSKFRKHESGFLQQQGFASILFQRLKNKK</sequence>
<proteinExistence type="predicted"/>
<dbReference type="Gramene" id="rna-AYBTSS11_LOCUS6063">
    <property type="protein sequence ID" value="CAJ1932925.1"/>
    <property type="gene ID" value="gene-AYBTSS11_LOCUS6063"/>
</dbReference>
<evidence type="ECO:0000313" key="1">
    <source>
        <dbReference type="EMBL" id="CAJ1932925.1"/>
    </source>
</evidence>
<dbReference type="AlphaFoldDB" id="A0AA86SL37"/>
<organism evidence="1 2">
    <name type="scientific">Sphenostylis stenocarpa</name>
    <dbReference type="NCBI Taxonomy" id="92480"/>
    <lineage>
        <taxon>Eukaryota</taxon>
        <taxon>Viridiplantae</taxon>
        <taxon>Streptophyta</taxon>
        <taxon>Embryophyta</taxon>
        <taxon>Tracheophyta</taxon>
        <taxon>Spermatophyta</taxon>
        <taxon>Magnoliopsida</taxon>
        <taxon>eudicotyledons</taxon>
        <taxon>Gunneridae</taxon>
        <taxon>Pentapetalae</taxon>
        <taxon>rosids</taxon>
        <taxon>fabids</taxon>
        <taxon>Fabales</taxon>
        <taxon>Fabaceae</taxon>
        <taxon>Papilionoideae</taxon>
        <taxon>50 kb inversion clade</taxon>
        <taxon>NPAAA clade</taxon>
        <taxon>indigoferoid/millettioid clade</taxon>
        <taxon>Phaseoleae</taxon>
        <taxon>Sphenostylis</taxon>
    </lineage>
</organism>
<evidence type="ECO:0000313" key="2">
    <source>
        <dbReference type="Proteomes" id="UP001189624"/>
    </source>
</evidence>
<gene>
    <name evidence="1" type="ORF">AYBTSS11_LOCUS6063</name>
</gene>
<dbReference type="EMBL" id="OY731399">
    <property type="protein sequence ID" value="CAJ1932925.1"/>
    <property type="molecule type" value="Genomic_DNA"/>
</dbReference>
<name>A0AA86SL37_9FABA</name>
<reference evidence="1" key="1">
    <citation type="submission" date="2023-10" db="EMBL/GenBank/DDBJ databases">
        <authorList>
            <person name="Domelevo Entfellner J.-B."/>
        </authorList>
    </citation>
    <scope>NUCLEOTIDE SEQUENCE</scope>
</reference>
<accession>A0AA86SL37</accession>
<keyword evidence="2" id="KW-1185">Reference proteome</keyword>
<dbReference type="Proteomes" id="UP001189624">
    <property type="component" value="Chromosome 2"/>
</dbReference>
<protein>
    <submittedName>
        <fullName evidence="1">Uncharacterized protein</fullName>
    </submittedName>
</protein>